<dbReference type="Proteomes" id="UP000198519">
    <property type="component" value="Unassembled WGS sequence"/>
</dbReference>
<dbReference type="PIRSF" id="PIRSF037225">
    <property type="entry name" value="UCP037225"/>
    <property type="match status" value="1"/>
</dbReference>
<reference evidence="2" key="1">
    <citation type="submission" date="2016-10" db="EMBL/GenBank/DDBJ databases">
        <authorList>
            <person name="Varghese N."/>
            <person name="Submissions S."/>
        </authorList>
    </citation>
    <scope>NUCLEOTIDE SEQUENCE [LARGE SCALE GENOMIC DNA]</scope>
    <source>
        <strain evidence="2">CGMCC 1.7061</strain>
    </source>
</reference>
<organism evidence="1 2">
    <name type="scientific">Marinobacter zhejiangensis</name>
    <dbReference type="NCBI Taxonomy" id="488535"/>
    <lineage>
        <taxon>Bacteria</taxon>
        <taxon>Pseudomonadati</taxon>
        <taxon>Pseudomonadota</taxon>
        <taxon>Gammaproteobacteria</taxon>
        <taxon>Pseudomonadales</taxon>
        <taxon>Marinobacteraceae</taxon>
        <taxon>Marinobacter</taxon>
    </lineage>
</organism>
<dbReference type="AlphaFoldDB" id="A0A1I4NBB3"/>
<proteinExistence type="predicted"/>
<dbReference type="STRING" id="488535.SAMN04487963_1259"/>
<dbReference type="RefSeq" id="WP_092021079.1">
    <property type="nucleotide sequence ID" value="NZ_FOUE01000002.1"/>
</dbReference>
<dbReference type="InterPro" id="IPR017143">
    <property type="entry name" value="UCP037225"/>
</dbReference>
<dbReference type="Pfam" id="PF14255">
    <property type="entry name" value="Zn_ribbon_21"/>
    <property type="match status" value="1"/>
</dbReference>
<accession>A0A1I4NBB3</accession>
<dbReference type="InterPro" id="IPR025990">
    <property type="entry name" value="zinc_ribbon_bacterial"/>
</dbReference>
<dbReference type="EMBL" id="FOUE01000002">
    <property type="protein sequence ID" value="SFM12675.1"/>
    <property type="molecule type" value="Genomic_DNA"/>
</dbReference>
<keyword evidence="2" id="KW-1185">Reference proteome</keyword>
<protein>
    <submittedName>
        <fullName evidence="1">Cysteine-rich CPXCG</fullName>
    </submittedName>
</protein>
<evidence type="ECO:0000313" key="1">
    <source>
        <dbReference type="EMBL" id="SFM12675.1"/>
    </source>
</evidence>
<dbReference type="OrthoDB" id="9814566at2"/>
<name>A0A1I4NBB3_9GAMM</name>
<gene>
    <name evidence="1" type="ORF">SAMN04487963_1259</name>
</gene>
<evidence type="ECO:0000313" key="2">
    <source>
        <dbReference type="Proteomes" id="UP000198519"/>
    </source>
</evidence>
<sequence>MSALETTTIQCPYCWESFVITVDPSEVEQRYVEDCQVCCQPIVISASFDAQGTLTVLASREND</sequence>